<dbReference type="GO" id="GO:0003987">
    <property type="term" value="F:acetate-CoA ligase activity"/>
    <property type="evidence" value="ECO:0007669"/>
    <property type="project" value="TreeGrafter"/>
</dbReference>
<dbReference type="Pfam" id="PF16177">
    <property type="entry name" value="ACAS_N"/>
    <property type="match status" value="1"/>
</dbReference>
<proteinExistence type="predicted"/>
<evidence type="ECO:0000259" key="1">
    <source>
        <dbReference type="Pfam" id="PF16177"/>
    </source>
</evidence>
<dbReference type="GO" id="GO:0005829">
    <property type="term" value="C:cytosol"/>
    <property type="evidence" value="ECO:0007669"/>
    <property type="project" value="TreeGrafter"/>
</dbReference>
<keyword evidence="3" id="KW-1185">Reference proteome</keyword>
<organism evidence="2 3">
    <name type="scientific">Adineta ricciae</name>
    <name type="common">Rotifer</name>
    <dbReference type="NCBI Taxonomy" id="249248"/>
    <lineage>
        <taxon>Eukaryota</taxon>
        <taxon>Metazoa</taxon>
        <taxon>Spiralia</taxon>
        <taxon>Gnathifera</taxon>
        <taxon>Rotifera</taxon>
        <taxon>Eurotatoria</taxon>
        <taxon>Bdelloidea</taxon>
        <taxon>Adinetida</taxon>
        <taxon>Adinetidae</taxon>
        <taxon>Adineta</taxon>
    </lineage>
</organism>
<sequence>MLLTSRYIHGKTTIRHLTLWHKNIREVRRSASLSNTFSTFHVPLTSPSLQTNLTSHHEIHTSAASSSSSAAIWGSPLNNYQTKSVIKIPSRSLSTKTTWNESSLPDKIKSLDEYKVLYDFSIKDPNGFWKMAAERLDWYRFPTKIKNTEFDYRSERGVDIKWYEDGILNACYNCLDRHIEHDHSIAQQVALIFEPDTPTESRHHITYGELLRDVK</sequence>
<accession>A0A816FQS3</accession>
<dbReference type="PANTHER" id="PTHR24095:SF14">
    <property type="entry name" value="ACETYL-COENZYME A SYNTHETASE 1"/>
    <property type="match status" value="1"/>
</dbReference>
<comment type="caution">
    <text evidence="2">The sequence shown here is derived from an EMBL/GenBank/DDBJ whole genome shotgun (WGS) entry which is preliminary data.</text>
</comment>
<dbReference type="AlphaFoldDB" id="A0A816FQS3"/>
<gene>
    <name evidence="2" type="ORF">XAT740_LOCUS57539</name>
</gene>
<name>A0A816FQS3_ADIRI</name>
<protein>
    <recommendedName>
        <fullName evidence="1">Acetyl-coenzyme A synthetase N-terminal domain-containing protein</fullName>
    </recommendedName>
</protein>
<dbReference type="Proteomes" id="UP000663828">
    <property type="component" value="Unassembled WGS sequence"/>
</dbReference>
<dbReference type="Gene3D" id="3.40.50.12780">
    <property type="entry name" value="N-terminal domain of ligase-like"/>
    <property type="match status" value="1"/>
</dbReference>
<feature type="domain" description="Acetyl-coenzyme A synthetase N-terminal" evidence="1">
    <location>
        <begin position="114"/>
        <end position="174"/>
    </location>
</feature>
<dbReference type="EMBL" id="CAJNOR010011935">
    <property type="protein sequence ID" value="CAF1664642.1"/>
    <property type="molecule type" value="Genomic_DNA"/>
</dbReference>
<evidence type="ECO:0000313" key="2">
    <source>
        <dbReference type="EMBL" id="CAF1664642.1"/>
    </source>
</evidence>
<evidence type="ECO:0000313" key="3">
    <source>
        <dbReference type="Proteomes" id="UP000663828"/>
    </source>
</evidence>
<dbReference type="PANTHER" id="PTHR24095">
    <property type="entry name" value="ACETYL-COENZYME A SYNTHETASE"/>
    <property type="match status" value="1"/>
</dbReference>
<dbReference type="SUPFAM" id="SSF56801">
    <property type="entry name" value="Acetyl-CoA synthetase-like"/>
    <property type="match status" value="1"/>
</dbReference>
<dbReference type="InterPro" id="IPR032387">
    <property type="entry name" value="ACAS_N"/>
</dbReference>
<reference evidence="2" key="1">
    <citation type="submission" date="2021-02" db="EMBL/GenBank/DDBJ databases">
        <authorList>
            <person name="Nowell W R."/>
        </authorList>
    </citation>
    <scope>NUCLEOTIDE SEQUENCE</scope>
</reference>
<dbReference type="GO" id="GO:0006085">
    <property type="term" value="P:acetyl-CoA biosynthetic process"/>
    <property type="evidence" value="ECO:0007669"/>
    <property type="project" value="TreeGrafter"/>
</dbReference>
<feature type="non-terminal residue" evidence="2">
    <location>
        <position position="1"/>
    </location>
</feature>
<dbReference type="InterPro" id="IPR042099">
    <property type="entry name" value="ANL_N_sf"/>
</dbReference>